<dbReference type="PROSITE" id="PS51017">
    <property type="entry name" value="CCT"/>
    <property type="match status" value="1"/>
</dbReference>
<sequence length="760" mass="84179">MVPSEVQNIAPFSVPSSDTSSVPSSIPSSEPSMSGNDPERYQRWKQESLRHSTPITEKWGWIGADSFDTKKDAKRGKVHDTSWSRLAARFARRSSPIVYRMGVWSVVDWTAAPFSHGNETTSIDQRQPTPPRAELGSYGEFPSIDLPLTIMEDARARFFSSMEGEMEVHESERTSDGLDIDFSITESGRTVAHMVQQDHKTHHDDMDFSITSSGRTLDHFDAIQGENNTAHTNDFKNFHLPEGFSTQHGRHYPASTASNPTPPARSIPIPQPHQTYPPASLLQQIPSSQASSQGSSGSAFLSSMLNQGPLSHTPPVASSYEVSHFGKRARSGSVSGRLRSASDYLEEKGLLDRQTKGILKDLIIIGDEELQVALDRYEAGDPSTLERMISSGALEERLPKDLDILGDLDLDFLTVHDDGLDLTGGDSIEPLLPSAESYHQHASQSQSLSANGGSYRHRQAVGPGQAPNLVSPAYDDGIGDLDFSGEFVEQAEFGFQPQSYGSSKQASVAASPTDHPNNMMSEYERRMRSNSLFSALLDPRGGGNSSVNTATAAVASKHGSSETDRTDGGLDYGQWMDRTLANNAKATGIQIGHRRSSAPASSVRSGISASLEQADRKKQDKKDRKEQKALEKLEKKQRKEEEKEKKKQQQQQAVEEEQMEEEHVPGSGRPRALSDPNLHTSLDQHGLMNVTRPDGWVGAYSPESRKVRVDRFMEKRNHRVWTKTVKYDVRKNFADSRLRVKGRFVKKEDELLMRELMSMT</sequence>
<evidence type="ECO:0000256" key="1">
    <source>
        <dbReference type="ARBA" id="ARBA00004123"/>
    </source>
</evidence>
<dbReference type="InterPro" id="IPR010402">
    <property type="entry name" value="CCT_domain"/>
</dbReference>
<name>B5Y4P2_PHATC</name>
<feature type="region of interest" description="Disordered" evidence="3">
    <location>
        <begin position="231"/>
        <end position="306"/>
    </location>
</feature>
<proteinExistence type="predicted"/>
<dbReference type="EMBL" id="CP001142">
    <property type="protein sequence ID" value="ACI65516.1"/>
    <property type="molecule type" value="Genomic_DNA"/>
</dbReference>
<evidence type="ECO:0000313" key="5">
    <source>
        <dbReference type="EMBL" id="ACI65516.1"/>
    </source>
</evidence>
<feature type="compositionally biased region" description="Low complexity" evidence="3">
    <location>
        <begin position="11"/>
        <end position="34"/>
    </location>
</feature>
<organism evidence="5 6">
    <name type="scientific">Phaeodactylum tricornutum (strain CCAP 1055/1)</name>
    <dbReference type="NCBI Taxonomy" id="556484"/>
    <lineage>
        <taxon>Eukaryota</taxon>
        <taxon>Sar</taxon>
        <taxon>Stramenopiles</taxon>
        <taxon>Ochrophyta</taxon>
        <taxon>Bacillariophyta</taxon>
        <taxon>Bacillariophyceae</taxon>
        <taxon>Bacillariophycidae</taxon>
        <taxon>Naviculales</taxon>
        <taxon>Phaeodactylaceae</taxon>
        <taxon>Phaeodactylum</taxon>
    </lineage>
</organism>
<evidence type="ECO:0000259" key="4">
    <source>
        <dbReference type="PROSITE" id="PS51017"/>
    </source>
</evidence>
<feature type="region of interest" description="Disordered" evidence="3">
    <location>
        <begin position="1"/>
        <end position="42"/>
    </location>
</feature>
<dbReference type="AlphaFoldDB" id="B5Y4P2"/>
<dbReference type="eggNOG" id="ENOG502RXHA">
    <property type="taxonomic scope" value="Eukaryota"/>
</dbReference>
<dbReference type="InParanoid" id="B5Y4P2"/>
<dbReference type="Proteomes" id="UP000000759">
    <property type="component" value="Chromosome 3"/>
</dbReference>
<protein>
    <recommendedName>
        <fullName evidence="4">CCT domain-containing protein</fullName>
    </recommendedName>
</protein>
<evidence type="ECO:0000256" key="2">
    <source>
        <dbReference type="ARBA" id="ARBA00023242"/>
    </source>
</evidence>
<feature type="domain" description="CCT" evidence="4">
    <location>
        <begin position="705"/>
        <end position="747"/>
    </location>
</feature>
<feature type="compositionally biased region" description="Low complexity" evidence="3">
    <location>
        <begin position="545"/>
        <end position="556"/>
    </location>
</feature>
<reference evidence="6" key="2">
    <citation type="submission" date="2008-08" db="EMBL/GenBank/DDBJ databases">
        <authorList>
            <consortium name="Diatom Consortium"/>
            <person name="Grigoriev I."/>
            <person name="Grimwood J."/>
            <person name="Kuo A."/>
            <person name="Otillar R.P."/>
            <person name="Salamov A."/>
            <person name="Detter J.C."/>
            <person name="Lindquist E."/>
            <person name="Shapiro H."/>
            <person name="Lucas S."/>
            <person name="Glavina del Rio T."/>
            <person name="Pitluck S."/>
            <person name="Rokhsar D."/>
            <person name="Bowler C."/>
        </authorList>
    </citation>
    <scope>GENOME REANNOTATION</scope>
    <source>
        <strain evidence="6">CCAP 1055/1</strain>
    </source>
</reference>
<feature type="compositionally biased region" description="Basic and acidic residues" evidence="3">
    <location>
        <begin position="613"/>
        <end position="647"/>
    </location>
</feature>
<dbReference type="GO" id="GO:0005634">
    <property type="term" value="C:nucleus"/>
    <property type="evidence" value="ECO:0007669"/>
    <property type="project" value="UniProtKB-SubCell"/>
</dbReference>
<dbReference type="KEGG" id="pti:PHATR_43891"/>
<comment type="subcellular location">
    <subcellularLocation>
        <location evidence="1">Nucleus</location>
    </subcellularLocation>
</comment>
<evidence type="ECO:0000313" key="6">
    <source>
        <dbReference type="Proteomes" id="UP000000759"/>
    </source>
</evidence>
<dbReference type="PaxDb" id="2850-Phatr43891"/>
<feature type="compositionally biased region" description="Low complexity" evidence="3">
    <location>
        <begin position="436"/>
        <end position="450"/>
    </location>
</feature>
<dbReference type="STRING" id="556484.B5Y4P2"/>
<dbReference type="PANTHER" id="PTHR31319">
    <property type="entry name" value="ZINC FINGER PROTEIN CONSTANS-LIKE 4"/>
    <property type="match status" value="1"/>
</dbReference>
<dbReference type="InterPro" id="IPR045281">
    <property type="entry name" value="CONSTANS-like"/>
</dbReference>
<feature type="compositionally biased region" description="Basic and acidic residues" evidence="3">
    <location>
        <begin position="559"/>
        <end position="568"/>
    </location>
</feature>
<feature type="region of interest" description="Disordered" evidence="3">
    <location>
        <begin position="436"/>
        <end position="467"/>
    </location>
</feature>
<dbReference type="HOGENOM" id="CLU_447979_0_0_1"/>
<keyword evidence="2" id="KW-0539">Nucleus</keyword>
<dbReference type="RefSeq" id="XP_002186046.1">
    <property type="nucleotide sequence ID" value="XM_002186010.1"/>
</dbReference>
<reference evidence="5 6" key="1">
    <citation type="journal article" date="2008" name="Nature">
        <title>The Phaeodactylum genome reveals the evolutionary history of diatom genomes.</title>
        <authorList>
            <person name="Bowler C."/>
            <person name="Allen A.E."/>
            <person name="Badger J.H."/>
            <person name="Grimwood J."/>
            <person name="Jabbari K."/>
            <person name="Kuo A."/>
            <person name="Maheswari U."/>
            <person name="Martens C."/>
            <person name="Maumus F."/>
            <person name="Otillar R.P."/>
            <person name="Rayko E."/>
            <person name="Salamov A."/>
            <person name="Vandepoele K."/>
            <person name="Beszteri B."/>
            <person name="Gruber A."/>
            <person name="Heijde M."/>
            <person name="Katinka M."/>
            <person name="Mock T."/>
            <person name="Valentin K."/>
            <person name="Verret F."/>
            <person name="Berges J.A."/>
            <person name="Brownlee C."/>
            <person name="Cadoret J.P."/>
            <person name="Chiovitti A."/>
            <person name="Choi C.J."/>
            <person name="Coesel S."/>
            <person name="De Martino A."/>
            <person name="Detter J.C."/>
            <person name="Durkin C."/>
            <person name="Falciatore A."/>
            <person name="Fournet J."/>
            <person name="Haruta M."/>
            <person name="Huysman M.J."/>
            <person name="Jenkins B.D."/>
            <person name="Jiroutova K."/>
            <person name="Jorgensen R.E."/>
            <person name="Joubert Y."/>
            <person name="Kaplan A."/>
            <person name="Kroger N."/>
            <person name="Kroth P.G."/>
            <person name="La Roche J."/>
            <person name="Lindquist E."/>
            <person name="Lommer M."/>
            <person name="Martin-Jezequel V."/>
            <person name="Lopez P.J."/>
            <person name="Lucas S."/>
            <person name="Mangogna M."/>
            <person name="McGinnis K."/>
            <person name="Medlin L.K."/>
            <person name="Montsant A."/>
            <person name="Oudot-Le Secq M.P."/>
            <person name="Napoli C."/>
            <person name="Obornik M."/>
            <person name="Parker M.S."/>
            <person name="Petit J.L."/>
            <person name="Porcel B.M."/>
            <person name="Poulsen N."/>
            <person name="Robison M."/>
            <person name="Rychlewski L."/>
            <person name="Rynearson T.A."/>
            <person name="Schmutz J."/>
            <person name="Shapiro H."/>
            <person name="Siaut M."/>
            <person name="Stanley M."/>
            <person name="Sussman M.R."/>
            <person name="Taylor A.R."/>
            <person name="Vardi A."/>
            <person name="von Dassow P."/>
            <person name="Vyverman W."/>
            <person name="Willis A."/>
            <person name="Wyrwicz L.S."/>
            <person name="Rokhsar D.S."/>
            <person name="Weissenbach J."/>
            <person name="Armbrust E.V."/>
            <person name="Green B.R."/>
            <person name="Van de Peer Y."/>
            <person name="Grigoriev I.V."/>
        </authorList>
    </citation>
    <scope>NUCLEOTIDE SEQUENCE [LARGE SCALE GENOMIC DNA]</scope>
    <source>
        <strain evidence="5 6">CCAP 1055/1</strain>
    </source>
</reference>
<keyword evidence="6" id="KW-1185">Reference proteome</keyword>
<accession>B5Y4P2</accession>
<gene>
    <name evidence="5" type="ORF">PHATR_43891</name>
</gene>
<dbReference type="OrthoDB" id="153872at2759"/>
<feature type="region of interest" description="Disordered" evidence="3">
    <location>
        <begin position="588"/>
        <end position="682"/>
    </location>
</feature>
<feature type="compositionally biased region" description="Low complexity" evidence="3">
    <location>
        <begin position="277"/>
        <end position="303"/>
    </location>
</feature>
<dbReference type="Pfam" id="PF06203">
    <property type="entry name" value="CCT"/>
    <property type="match status" value="1"/>
</dbReference>
<evidence type="ECO:0000256" key="3">
    <source>
        <dbReference type="SAM" id="MobiDB-lite"/>
    </source>
</evidence>
<feature type="compositionally biased region" description="Pro residues" evidence="3">
    <location>
        <begin position="260"/>
        <end position="271"/>
    </location>
</feature>
<dbReference type="PANTHER" id="PTHR31319:SF77">
    <property type="entry name" value="ZINC FINGER PROTEIN CONSTANS-LIKE 4"/>
    <property type="match status" value="1"/>
</dbReference>
<feature type="compositionally biased region" description="Low complexity" evidence="3">
    <location>
        <begin position="597"/>
        <end position="608"/>
    </location>
</feature>
<dbReference type="GeneID" id="7204346"/>
<feature type="region of interest" description="Disordered" evidence="3">
    <location>
        <begin position="539"/>
        <end position="570"/>
    </location>
</feature>